<keyword evidence="2" id="KW-0812">Transmembrane</keyword>
<sequence length="164" mass="18316">MLVPDTQRGSSEPQPQPQQQAARKQASKDAQDALLLHKNMKTAQKASPASLFLHTSARQPANQSAAAATYGTFQRRSSISCSQALVKATLFTNLPCKLSTVSRGCCPVCLFMFSTHQWYLFFFFFFFASKWSVFPCLLPVFLSLSLFFLLPSFLFKEKGRADKG</sequence>
<comment type="caution">
    <text evidence="3">The sequence shown here is derived from an EMBL/GenBank/DDBJ whole genome shotgun (WGS) entry which is preliminary data.</text>
</comment>
<feature type="transmembrane region" description="Helical" evidence="2">
    <location>
        <begin position="132"/>
        <end position="155"/>
    </location>
</feature>
<keyword evidence="2" id="KW-1133">Transmembrane helix</keyword>
<gene>
    <name evidence="3" type="ORF">IWZ03DRAFT_182800</name>
</gene>
<evidence type="ECO:0000313" key="4">
    <source>
        <dbReference type="Proteomes" id="UP001363622"/>
    </source>
</evidence>
<keyword evidence="4" id="KW-1185">Reference proteome</keyword>
<protein>
    <submittedName>
        <fullName evidence="3">Uncharacterized protein</fullName>
    </submittedName>
</protein>
<accession>A0ABR1KST6</accession>
<dbReference type="EMBL" id="JBBPHU010000005">
    <property type="protein sequence ID" value="KAK7517846.1"/>
    <property type="molecule type" value="Genomic_DNA"/>
</dbReference>
<feature type="compositionally biased region" description="Low complexity" evidence="1">
    <location>
        <begin position="7"/>
        <end position="24"/>
    </location>
</feature>
<dbReference type="Proteomes" id="UP001363622">
    <property type="component" value="Unassembled WGS sequence"/>
</dbReference>
<organism evidence="3 4">
    <name type="scientific">Phyllosticta citriasiana</name>
    <dbReference type="NCBI Taxonomy" id="595635"/>
    <lineage>
        <taxon>Eukaryota</taxon>
        <taxon>Fungi</taxon>
        <taxon>Dikarya</taxon>
        <taxon>Ascomycota</taxon>
        <taxon>Pezizomycotina</taxon>
        <taxon>Dothideomycetes</taxon>
        <taxon>Dothideomycetes incertae sedis</taxon>
        <taxon>Botryosphaeriales</taxon>
        <taxon>Phyllostictaceae</taxon>
        <taxon>Phyllosticta</taxon>
    </lineage>
</organism>
<feature type="transmembrane region" description="Helical" evidence="2">
    <location>
        <begin position="105"/>
        <end position="126"/>
    </location>
</feature>
<proteinExistence type="predicted"/>
<evidence type="ECO:0000256" key="1">
    <source>
        <dbReference type="SAM" id="MobiDB-lite"/>
    </source>
</evidence>
<feature type="region of interest" description="Disordered" evidence="1">
    <location>
        <begin position="1"/>
        <end position="30"/>
    </location>
</feature>
<name>A0ABR1KST6_9PEZI</name>
<keyword evidence="2" id="KW-0472">Membrane</keyword>
<evidence type="ECO:0000313" key="3">
    <source>
        <dbReference type="EMBL" id="KAK7517846.1"/>
    </source>
</evidence>
<evidence type="ECO:0000256" key="2">
    <source>
        <dbReference type="SAM" id="Phobius"/>
    </source>
</evidence>
<reference evidence="3 4" key="1">
    <citation type="submission" date="2024-04" db="EMBL/GenBank/DDBJ databases">
        <title>Phyllosticta paracitricarpa is synonymous to the EU quarantine fungus P. citricarpa based on phylogenomic analyses.</title>
        <authorList>
            <consortium name="Lawrence Berkeley National Laboratory"/>
            <person name="Van Ingen-Buijs V.A."/>
            <person name="Van Westerhoven A.C."/>
            <person name="Haridas S."/>
            <person name="Skiadas P."/>
            <person name="Martin F."/>
            <person name="Groenewald J.Z."/>
            <person name="Crous P.W."/>
            <person name="Seidl M.F."/>
        </authorList>
    </citation>
    <scope>NUCLEOTIDE SEQUENCE [LARGE SCALE GENOMIC DNA]</scope>
    <source>
        <strain evidence="3 4">CBS 123371</strain>
    </source>
</reference>